<dbReference type="GeneTree" id="ENSGT01030000234968"/>
<accession>A0A8C6NTV4</accession>
<evidence type="ECO:0000313" key="2">
    <source>
        <dbReference type="Proteomes" id="UP000694548"/>
    </source>
</evidence>
<organism evidence="1 2">
    <name type="scientific">Nothobranchius furzeri</name>
    <name type="common">Turquoise killifish</name>
    <dbReference type="NCBI Taxonomy" id="105023"/>
    <lineage>
        <taxon>Eukaryota</taxon>
        <taxon>Metazoa</taxon>
        <taxon>Chordata</taxon>
        <taxon>Craniata</taxon>
        <taxon>Vertebrata</taxon>
        <taxon>Euteleostomi</taxon>
        <taxon>Actinopterygii</taxon>
        <taxon>Neopterygii</taxon>
        <taxon>Teleostei</taxon>
        <taxon>Neoteleostei</taxon>
        <taxon>Acanthomorphata</taxon>
        <taxon>Ovalentaria</taxon>
        <taxon>Atherinomorphae</taxon>
        <taxon>Cyprinodontiformes</taxon>
        <taxon>Nothobranchiidae</taxon>
        <taxon>Nothobranchius</taxon>
    </lineage>
</organism>
<sequence length="180" mass="20288">IDKENKNIPVFCEDWKASVVPSLEALVSSCVVVPYSGIWYRNQQKEETILGDLGQNNPRLALHPSLEIMAVRDHDNGPFCFRIEMVKKDDNKPTEQKFSSVESCVHMNKLNDPPEPDLSHSKMASKGKPHLITCSVRHTFPSLMSTITWTHIVILSGTTEISSIKRNPCFIRHGLTDESC</sequence>
<proteinExistence type="predicted"/>
<dbReference type="PANTHER" id="PTHR46484">
    <property type="entry name" value="SI:CH211-171H4.5-RELATED"/>
    <property type="match status" value="1"/>
</dbReference>
<reference evidence="1" key="1">
    <citation type="submission" date="2025-08" db="UniProtKB">
        <authorList>
            <consortium name="Ensembl"/>
        </authorList>
    </citation>
    <scope>IDENTIFICATION</scope>
</reference>
<protein>
    <submittedName>
        <fullName evidence="1">Uncharacterized protein</fullName>
    </submittedName>
</protein>
<dbReference type="PANTHER" id="PTHR46484:SF7">
    <property type="entry name" value="MYELIN-ASSOCIATED GLYCOPROTEIN-LIKE-RELATED"/>
    <property type="match status" value="1"/>
</dbReference>
<dbReference type="AlphaFoldDB" id="A0A8C6NTV4"/>
<evidence type="ECO:0000313" key="1">
    <source>
        <dbReference type="Ensembl" id="ENSNFUP00015024935.1"/>
    </source>
</evidence>
<reference evidence="1" key="2">
    <citation type="submission" date="2025-09" db="UniProtKB">
        <authorList>
            <consortium name="Ensembl"/>
        </authorList>
    </citation>
    <scope>IDENTIFICATION</scope>
</reference>
<name>A0A8C6NTV4_NOTFU</name>
<keyword evidence="2" id="KW-1185">Reference proteome</keyword>
<dbReference type="Proteomes" id="UP000694548">
    <property type="component" value="Unassembled WGS sequence"/>
</dbReference>
<dbReference type="Ensembl" id="ENSNFUT00015026060.1">
    <property type="protein sequence ID" value="ENSNFUP00015024935.1"/>
    <property type="gene ID" value="ENSNFUG00015012053.1"/>
</dbReference>